<reference evidence="4" key="1">
    <citation type="submission" date="2020-04" db="EMBL/GenBank/DDBJ databases">
        <title>Draft genome resource of the tomato pathogen Pseudocercospora fuligena.</title>
        <authorList>
            <person name="Zaccaron A."/>
        </authorList>
    </citation>
    <scope>NUCLEOTIDE SEQUENCE</scope>
    <source>
        <strain evidence="4">PF001</strain>
    </source>
</reference>
<name>A0A8H6VRP1_9PEZI</name>
<proteinExistence type="inferred from homology"/>
<comment type="similarity">
    <text evidence="1">Belongs to the glycosyltransferase 34 family.</text>
</comment>
<dbReference type="EMBL" id="JABCIY010000027">
    <property type="protein sequence ID" value="KAF7196385.1"/>
    <property type="molecule type" value="Genomic_DNA"/>
</dbReference>
<gene>
    <name evidence="4" type="ORF">HII31_02452</name>
</gene>
<dbReference type="PANTHER" id="PTHR31306">
    <property type="entry name" value="ALPHA-1,6-MANNOSYLTRANSFERASE MNN11-RELATED"/>
    <property type="match status" value="1"/>
</dbReference>
<dbReference type="SUPFAM" id="SSF53448">
    <property type="entry name" value="Nucleotide-diphospho-sugar transferases"/>
    <property type="match status" value="1"/>
</dbReference>
<dbReference type="Gene3D" id="3.90.550.10">
    <property type="entry name" value="Spore Coat Polysaccharide Biosynthesis Protein SpsA, Chain A"/>
    <property type="match status" value="1"/>
</dbReference>
<dbReference type="Proteomes" id="UP000660729">
    <property type="component" value="Unassembled WGS sequence"/>
</dbReference>
<dbReference type="AlphaFoldDB" id="A0A8H6VRP1"/>
<accession>A0A8H6VRP1</accession>
<comment type="caution">
    <text evidence="4">The sequence shown here is derived from an EMBL/GenBank/DDBJ whole genome shotgun (WGS) entry which is preliminary data.</text>
</comment>
<sequence length="333" mass="38290">MGGQVIQRAVLLVLICFLVIYTIAEYFSTRAILTQCAQFEKDGIQILPTPNSQTVLSSPDLASEIDQLMSVPSIGKVTMLYGAWAEDENNQLVLESHRQHAEKHGYSLHVLDRQIMHGMWSKLSYILHLVLEELAKPEAKRMKWLFWFDLDIIVMNSNIPLEVFLPPEPAFKHINVIVTNDHNGLNTGAFYLRISEWAVKYLIDIIALHTFKPEIKLKYSDQSAMEVMTLDKKYRNNTMYVPQRWFNAYRGPRDDHEKLIRGVEVPESTIKPGDLQLHFAGKKVKHLIPTYLALAANNSMGWEMPLSNTKLRSEVALFWKLQQEKASWSKPVV</sequence>
<keyword evidence="3 4" id="KW-0808">Transferase</keyword>
<evidence type="ECO:0000256" key="1">
    <source>
        <dbReference type="ARBA" id="ARBA00005664"/>
    </source>
</evidence>
<keyword evidence="5" id="KW-1185">Reference proteome</keyword>
<dbReference type="InterPro" id="IPR008630">
    <property type="entry name" value="Glyco_trans_34"/>
</dbReference>
<keyword evidence="2 4" id="KW-0328">Glycosyltransferase</keyword>
<dbReference type="OrthoDB" id="407658at2759"/>
<dbReference type="InterPro" id="IPR029044">
    <property type="entry name" value="Nucleotide-diphossugar_trans"/>
</dbReference>
<protein>
    <submittedName>
        <fullName evidence="4">Alpha-1,2-galactosyltransferase</fullName>
    </submittedName>
</protein>
<organism evidence="4 5">
    <name type="scientific">Pseudocercospora fuligena</name>
    <dbReference type="NCBI Taxonomy" id="685502"/>
    <lineage>
        <taxon>Eukaryota</taxon>
        <taxon>Fungi</taxon>
        <taxon>Dikarya</taxon>
        <taxon>Ascomycota</taxon>
        <taxon>Pezizomycotina</taxon>
        <taxon>Dothideomycetes</taxon>
        <taxon>Dothideomycetidae</taxon>
        <taxon>Mycosphaerellales</taxon>
        <taxon>Mycosphaerellaceae</taxon>
        <taxon>Pseudocercospora</taxon>
    </lineage>
</organism>
<evidence type="ECO:0000256" key="2">
    <source>
        <dbReference type="ARBA" id="ARBA00022676"/>
    </source>
</evidence>
<dbReference type="GO" id="GO:0000139">
    <property type="term" value="C:Golgi membrane"/>
    <property type="evidence" value="ECO:0007669"/>
    <property type="project" value="TreeGrafter"/>
</dbReference>
<dbReference type="Pfam" id="PF05637">
    <property type="entry name" value="Glyco_transf_34"/>
    <property type="match status" value="2"/>
</dbReference>
<dbReference type="PANTHER" id="PTHR31306:SF8">
    <property type="entry name" value="GLYCOSYLTRANSFERASE FAMILY 34 PROTEIN"/>
    <property type="match status" value="1"/>
</dbReference>
<evidence type="ECO:0000256" key="3">
    <source>
        <dbReference type="ARBA" id="ARBA00022679"/>
    </source>
</evidence>
<evidence type="ECO:0000313" key="5">
    <source>
        <dbReference type="Proteomes" id="UP000660729"/>
    </source>
</evidence>
<evidence type="ECO:0000313" key="4">
    <source>
        <dbReference type="EMBL" id="KAF7196385.1"/>
    </source>
</evidence>
<dbReference type="GO" id="GO:0016757">
    <property type="term" value="F:glycosyltransferase activity"/>
    <property type="evidence" value="ECO:0007669"/>
    <property type="project" value="UniProtKB-KW"/>
</dbReference>
<dbReference type="GO" id="GO:0006487">
    <property type="term" value="P:protein N-linked glycosylation"/>
    <property type="evidence" value="ECO:0007669"/>
    <property type="project" value="TreeGrafter"/>
</dbReference>